<dbReference type="Proteomes" id="UP000479190">
    <property type="component" value="Unassembled WGS sequence"/>
</dbReference>
<evidence type="ECO:0000313" key="2">
    <source>
        <dbReference type="Proteomes" id="UP000479190"/>
    </source>
</evidence>
<reference evidence="1 2" key="1">
    <citation type="submission" date="2020-02" db="EMBL/GenBank/DDBJ databases">
        <authorList>
            <person name="Ferguson B K."/>
        </authorList>
    </citation>
    <scope>NUCLEOTIDE SEQUENCE [LARGE SCALE GENOMIC DNA]</scope>
</reference>
<keyword evidence="2" id="KW-1185">Reference proteome</keyword>
<sequence length="597" mass="68333">MSINRNYFEAIGRRAYVAIKKFGARHARRRPRFIVRVYADNNSRASFQIGQTVVLARLSISLASCARRIREREREKKTQLKQLEHDPFHFRLISICGLQVVYVYYTPGVNYDRLSQSRNSSPRRHNFAVVAVAATRARAAPRDLAAVQLDACSITLLQFNLIKYYCACRDGRDRTYCARYRAIYQLTILLLPLLLIRTRELGLAYCGLQPSQTWTAHADFKLFMHTCTCIRVLGVALLQRSFDVLVDLRACVKGRVRSVHKLPAVHETIWPITSPRAPGPGATTAALSLVLKKASSGFRCSARTSLNKCIKKARCSPCARALALIQTLFFASLLDLPIWSYGDHLLGYIITHAGKDSTAYSYHSISCEIRAKTSSPLFICMIKHTRKSTSADRADLFCQRNRQIYSIRDRRVQQSRFSRTRRKTRVWVQDESRWCRIARCRLTASSARRRAEGGSQQRSFGPKFPSNEDIRAQSIAVLRRELYTHTPRRRASIARVSPDDDDNDDSVFNLRRHYECSSSRHSSFEFHLHQYNQHFLLIFEKFIHNAPCTQNHIDLLSFLNIHPKNSKPIFIANLPSQLGLPHQQVLVGMPMTGSSTR</sequence>
<name>A0A6H5IZ11_9HYME</name>
<protein>
    <submittedName>
        <fullName evidence="1">Uncharacterized protein</fullName>
    </submittedName>
</protein>
<proteinExistence type="predicted"/>
<dbReference type="EMBL" id="CADCXV010001139">
    <property type="protein sequence ID" value="CAB0041901.1"/>
    <property type="molecule type" value="Genomic_DNA"/>
</dbReference>
<gene>
    <name evidence="1" type="ORF">TBRA_LOCUS13545</name>
</gene>
<organism evidence="1 2">
    <name type="scientific">Trichogramma brassicae</name>
    <dbReference type="NCBI Taxonomy" id="86971"/>
    <lineage>
        <taxon>Eukaryota</taxon>
        <taxon>Metazoa</taxon>
        <taxon>Ecdysozoa</taxon>
        <taxon>Arthropoda</taxon>
        <taxon>Hexapoda</taxon>
        <taxon>Insecta</taxon>
        <taxon>Pterygota</taxon>
        <taxon>Neoptera</taxon>
        <taxon>Endopterygota</taxon>
        <taxon>Hymenoptera</taxon>
        <taxon>Apocrita</taxon>
        <taxon>Proctotrupomorpha</taxon>
        <taxon>Chalcidoidea</taxon>
        <taxon>Trichogrammatidae</taxon>
        <taxon>Trichogramma</taxon>
    </lineage>
</organism>
<evidence type="ECO:0000313" key="1">
    <source>
        <dbReference type="EMBL" id="CAB0041901.1"/>
    </source>
</evidence>
<accession>A0A6H5IZ11</accession>
<dbReference type="AlphaFoldDB" id="A0A6H5IZ11"/>